<dbReference type="AlphaFoldDB" id="A0A9W6THC2"/>
<dbReference type="OrthoDB" id="65313at2759"/>
<comment type="caution">
    <text evidence="2">The sequence shown here is derived from an EMBL/GenBank/DDBJ whole genome shotgun (WGS) entry which is preliminary data.</text>
</comment>
<protein>
    <submittedName>
        <fullName evidence="2">Unnamed protein product</fullName>
    </submittedName>
</protein>
<evidence type="ECO:0000256" key="1">
    <source>
        <dbReference type="SAM" id="MobiDB-lite"/>
    </source>
</evidence>
<proteinExistence type="predicted"/>
<dbReference type="EMBL" id="BSXW01000126">
    <property type="protein sequence ID" value="GMF12606.1"/>
    <property type="molecule type" value="Genomic_DNA"/>
</dbReference>
<gene>
    <name evidence="2" type="ORF">Plil01_000319300</name>
</gene>
<keyword evidence="3" id="KW-1185">Reference proteome</keyword>
<feature type="compositionally biased region" description="Basic and acidic residues" evidence="1">
    <location>
        <begin position="92"/>
        <end position="109"/>
    </location>
</feature>
<name>A0A9W6THC2_9STRA</name>
<accession>A0A9W6THC2</accession>
<reference evidence="2" key="1">
    <citation type="submission" date="2023-04" db="EMBL/GenBank/DDBJ databases">
        <title>Phytophthora lilii NBRC 32176.</title>
        <authorList>
            <person name="Ichikawa N."/>
            <person name="Sato H."/>
            <person name="Tonouchi N."/>
        </authorList>
    </citation>
    <scope>NUCLEOTIDE SEQUENCE</scope>
    <source>
        <strain evidence="2">NBRC 32176</strain>
    </source>
</reference>
<evidence type="ECO:0000313" key="3">
    <source>
        <dbReference type="Proteomes" id="UP001165083"/>
    </source>
</evidence>
<feature type="compositionally biased region" description="Polar residues" evidence="1">
    <location>
        <begin position="55"/>
        <end position="81"/>
    </location>
</feature>
<evidence type="ECO:0000313" key="2">
    <source>
        <dbReference type="EMBL" id="GMF12606.1"/>
    </source>
</evidence>
<feature type="region of interest" description="Disordered" evidence="1">
    <location>
        <begin position="1"/>
        <end position="109"/>
    </location>
</feature>
<organism evidence="2 3">
    <name type="scientific">Phytophthora lilii</name>
    <dbReference type="NCBI Taxonomy" id="2077276"/>
    <lineage>
        <taxon>Eukaryota</taxon>
        <taxon>Sar</taxon>
        <taxon>Stramenopiles</taxon>
        <taxon>Oomycota</taxon>
        <taxon>Peronosporomycetes</taxon>
        <taxon>Peronosporales</taxon>
        <taxon>Peronosporaceae</taxon>
        <taxon>Phytophthora</taxon>
    </lineage>
</organism>
<sequence length="182" mass="19416">MCLSTLKQNGDGNGEGEASRAQEKANLSASPPVPSSGPGSESKLSSSDVAERTVTPASLSAGSVATTASPPQSPASVPNRTSSEDGFVSTPEMKRESHDVSMKPEEGEEARVERADHLSLNEFLITELEIYCSCLLERGSLEIGSSDVSGLARITGLQLYQDHHRALMDFDDEWKRLVHGLS</sequence>
<feature type="compositionally biased region" description="Polar residues" evidence="1">
    <location>
        <begin position="1"/>
        <end position="10"/>
    </location>
</feature>
<dbReference type="Proteomes" id="UP001165083">
    <property type="component" value="Unassembled WGS sequence"/>
</dbReference>
<feature type="compositionally biased region" description="Low complexity" evidence="1">
    <location>
        <begin position="36"/>
        <end position="47"/>
    </location>
</feature>